<dbReference type="Proteomes" id="UP000002014">
    <property type="component" value="Chromosome"/>
</dbReference>
<dbReference type="SUPFAM" id="SSF51735">
    <property type="entry name" value="NAD(P)-binding Rossmann-fold domains"/>
    <property type="match status" value="1"/>
</dbReference>
<feature type="domain" description="Gfo/Idh/MocA-like oxidoreductase N-terminal" evidence="2">
    <location>
        <begin position="10"/>
        <end position="104"/>
    </location>
</feature>
<dbReference type="STRING" id="93060.P9215_14451"/>
<gene>
    <name evidence="4" type="ordered locus">P9215_14451</name>
</gene>
<organism evidence="4 5">
    <name type="scientific">Prochlorococcus marinus (strain MIT 9215)</name>
    <dbReference type="NCBI Taxonomy" id="93060"/>
    <lineage>
        <taxon>Bacteria</taxon>
        <taxon>Bacillati</taxon>
        <taxon>Cyanobacteriota</taxon>
        <taxon>Cyanophyceae</taxon>
        <taxon>Synechococcales</taxon>
        <taxon>Prochlorococcaceae</taxon>
        <taxon>Prochlorococcus</taxon>
    </lineage>
</organism>
<dbReference type="KEGG" id="pmh:P9215_14451"/>
<dbReference type="InterPro" id="IPR004104">
    <property type="entry name" value="Gfo/Idh/MocA-like_OxRdtase_C"/>
</dbReference>
<dbReference type="PANTHER" id="PTHR43377">
    <property type="entry name" value="BILIVERDIN REDUCTASE A"/>
    <property type="match status" value="1"/>
</dbReference>
<sequence>MVIKPKLTKKILICGLGSIGKRHLKIIKDNWPNIKVACLRNKNPDYYPSSINDFLIEEFFYNINEAKEWNPDAVIISNPAKYHLKYALFFAELSKPLFIEKPIGIGNESNKYREKLSEYSKKSLILCGYVFRFDEGINLLKEKAQKIGKLVTAEFYCGSWLPNWRDGIDYRKSVSASKDLGGGVLLELSHELDLANWLIGPYEINYSYLKNTGLLDLDVEDCAMINAVSVTGCAININLNFCTKTEKRTIKIIGSEGNLEYDLIKNQLLICISNKEESYQLNQNKNQKYINQMEHFLECIENSEDPTCTVKDGFQVLNHVSKAKSFDNIKENL</sequence>
<feature type="domain" description="Gfo/Idh/MocA-like oxidoreductase C-terminal" evidence="3">
    <location>
        <begin position="146"/>
        <end position="318"/>
    </location>
</feature>
<accession>A8G627</accession>
<dbReference type="HOGENOM" id="CLU_023194_10_1_3"/>
<protein>
    <submittedName>
        <fullName evidence="4">Dehydrogenase-like protein</fullName>
    </submittedName>
</protein>
<dbReference type="Gene3D" id="3.40.50.720">
    <property type="entry name" value="NAD(P)-binding Rossmann-like Domain"/>
    <property type="match status" value="1"/>
</dbReference>
<evidence type="ECO:0000313" key="4">
    <source>
        <dbReference type="EMBL" id="ABV51058.1"/>
    </source>
</evidence>
<dbReference type="RefSeq" id="WP_012008106.1">
    <property type="nucleotide sequence ID" value="NC_009840.1"/>
</dbReference>
<proteinExistence type="inferred from homology"/>
<evidence type="ECO:0000259" key="3">
    <source>
        <dbReference type="Pfam" id="PF02894"/>
    </source>
</evidence>
<dbReference type="OrthoDB" id="9815825at2"/>
<dbReference type="InterPro" id="IPR051450">
    <property type="entry name" value="Gfo/Idh/MocA_Oxidoreductases"/>
</dbReference>
<dbReference type="AlphaFoldDB" id="A8G627"/>
<comment type="similarity">
    <text evidence="1">Belongs to the Gfo/Idh/MocA family.</text>
</comment>
<dbReference type="Pfam" id="PF01408">
    <property type="entry name" value="GFO_IDH_MocA"/>
    <property type="match status" value="1"/>
</dbReference>
<dbReference type="InterPro" id="IPR000683">
    <property type="entry name" value="Gfo/Idh/MocA-like_OxRdtase_N"/>
</dbReference>
<reference evidence="4 5" key="1">
    <citation type="journal article" date="2007" name="PLoS Genet.">
        <title>Patterns and implications of gene gain and loss in the evolution of Prochlorococcus.</title>
        <authorList>
            <person name="Kettler G.C."/>
            <person name="Martiny A.C."/>
            <person name="Huang K."/>
            <person name="Zucker J."/>
            <person name="Coleman M.L."/>
            <person name="Rodrigue S."/>
            <person name="Chen F."/>
            <person name="Lapidus A."/>
            <person name="Ferriera S."/>
            <person name="Johnson J."/>
            <person name="Steglich C."/>
            <person name="Church G.M."/>
            <person name="Richardson P."/>
            <person name="Chisholm S.W."/>
        </authorList>
    </citation>
    <scope>NUCLEOTIDE SEQUENCE [LARGE SCALE GENOMIC DNA]</scope>
    <source>
        <strain evidence="4 5">MIT 9215</strain>
    </source>
</reference>
<evidence type="ECO:0000256" key="1">
    <source>
        <dbReference type="ARBA" id="ARBA00010928"/>
    </source>
</evidence>
<dbReference type="Pfam" id="PF02894">
    <property type="entry name" value="GFO_IDH_MocA_C"/>
    <property type="match status" value="1"/>
</dbReference>
<dbReference type="EMBL" id="CP000825">
    <property type="protein sequence ID" value="ABV51058.1"/>
    <property type="molecule type" value="Genomic_DNA"/>
</dbReference>
<name>A8G627_PROM2</name>
<dbReference type="GO" id="GO:0000166">
    <property type="term" value="F:nucleotide binding"/>
    <property type="evidence" value="ECO:0007669"/>
    <property type="project" value="InterPro"/>
</dbReference>
<dbReference type="eggNOG" id="COG0673">
    <property type="taxonomic scope" value="Bacteria"/>
</dbReference>
<dbReference type="SUPFAM" id="SSF55347">
    <property type="entry name" value="Glyceraldehyde-3-phosphate dehydrogenase-like, C-terminal domain"/>
    <property type="match status" value="1"/>
</dbReference>
<evidence type="ECO:0000259" key="2">
    <source>
        <dbReference type="Pfam" id="PF01408"/>
    </source>
</evidence>
<dbReference type="InterPro" id="IPR036291">
    <property type="entry name" value="NAD(P)-bd_dom_sf"/>
</dbReference>
<dbReference type="Gene3D" id="3.30.360.10">
    <property type="entry name" value="Dihydrodipicolinate Reductase, domain 2"/>
    <property type="match status" value="1"/>
</dbReference>
<evidence type="ECO:0000313" key="5">
    <source>
        <dbReference type="Proteomes" id="UP000002014"/>
    </source>
</evidence>
<dbReference type="PANTHER" id="PTHR43377:SF1">
    <property type="entry name" value="BILIVERDIN REDUCTASE A"/>
    <property type="match status" value="1"/>
</dbReference>